<accession>A0A4Y7SAN9</accession>
<proteinExistence type="predicted"/>
<evidence type="ECO:0000313" key="3">
    <source>
        <dbReference type="EMBL" id="TEB18681.1"/>
    </source>
</evidence>
<keyword evidence="1" id="KW-0812">Transmembrane</keyword>
<reference evidence="3 4" key="1">
    <citation type="journal article" date="2019" name="Nat. Ecol. Evol.">
        <title>Megaphylogeny resolves global patterns of mushroom evolution.</title>
        <authorList>
            <person name="Varga T."/>
            <person name="Krizsan K."/>
            <person name="Foldi C."/>
            <person name="Dima B."/>
            <person name="Sanchez-Garcia M."/>
            <person name="Sanchez-Ramirez S."/>
            <person name="Szollosi G.J."/>
            <person name="Szarkandi J.G."/>
            <person name="Papp V."/>
            <person name="Albert L."/>
            <person name="Andreopoulos W."/>
            <person name="Angelini C."/>
            <person name="Antonin V."/>
            <person name="Barry K.W."/>
            <person name="Bougher N.L."/>
            <person name="Buchanan P."/>
            <person name="Buyck B."/>
            <person name="Bense V."/>
            <person name="Catcheside P."/>
            <person name="Chovatia M."/>
            <person name="Cooper J."/>
            <person name="Damon W."/>
            <person name="Desjardin D."/>
            <person name="Finy P."/>
            <person name="Geml J."/>
            <person name="Haridas S."/>
            <person name="Hughes K."/>
            <person name="Justo A."/>
            <person name="Karasinski D."/>
            <person name="Kautmanova I."/>
            <person name="Kiss B."/>
            <person name="Kocsube S."/>
            <person name="Kotiranta H."/>
            <person name="LaButti K.M."/>
            <person name="Lechner B.E."/>
            <person name="Liimatainen K."/>
            <person name="Lipzen A."/>
            <person name="Lukacs Z."/>
            <person name="Mihaltcheva S."/>
            <person name="Morgado L.N."/>
            <person name="Niskanen T."/>
            <person name="Noordeloos M.E."/>
            <person name="Ohm R.A."/>
            <person name="Ortiz-Santana B."/>
            <person name="Ovrebo C."/>
            <person name="Racz N."/>
            <person name="Riley R."/>
            <person name="Savchenko A."/>
            <person name="Shiryaev A."/>
            <person name="Soop K."/>
            <person name="Spirin V."/>
            <person name="Szebenyi C."/>
            <person name="Tomsovsky M."/>
            <person name="Tulloss R.E."/>
            <person name="Uehling J."/>
            <person name="Grigoriev I.V."/>
            <person name="Vagvolgyi C."/>
            <person name="Papp T."/>
            <person name="Martin F.M."/>
            <person name="Miettinen O."/>
            <person name="Hibbett D.S."/>
            <person name="Nagy L.G."/>
        </authorList>
    </citation>
    <scope>NUCLEOTIDE SEQUENCE [LARGE SCALE GENOMIC DNA]</scope>
    <source>
        <strain evidence="3 4">FP101781</strain>
    </source>
</reference>
<protein>
    <recommendedName>
        <fullName evidence="2">DUF6534 domain-containing protein</fullName>
    </recommendedName>
</protein>
<keyword evidence="1" id="KW-0472">Membrane</keyword>
<name>A0A4Y7SAN9_COPMI</name>
<keyword evidence="4" id="KW-1185">Reference proteome</keyword>
<dbReference type="Pfam" id="PF20152">
    <property type="entry name" value="DUF6534"/>
    <property type="match status" value="1"/>
</dbReference>
<organism evidence="3 4">
    <name type="scientific">Coprinellus micaceus</name>
    <name type="common">Glistening ink-cap mushroom</name>
    <name type="synonym">Coprinus micaceus</name>
    <dbReference type="NCBI Taxonomy" id="71717"/>
    <lineage>
        <taxon>Eukaryota</taxon>
        <taxon>Fungi</taxon>
        <taxon>Dikarya</taxon>
        <taxon>Basidiomycota</taxon>
        <taxon>Agaricomycotina</taxon>
        <taxon>Agaricomycetes</taxon>
        <taxon>Agaricomycetidae</taxon>
        <taxon>Agaricales</taxon>
        <taxon>Agaricineae</taxon>
        <taxon>Psathyrellaceae</taxon>
        <taxon>Coprinellus</taxon>
    </lineage>
</organism>
<evidence type="ECO:0000259" key="2">
    <source>
        <dbReference type="Pfam" id="PF20152"/>
    </source>
</evidence>
<dbReference type="Proteomes" id="UP000298030">
    <property type="component" value="Unassembled WGS sequence"/>
</dbReference>
<dbReference type="STRING" id="71717.A0A4Y7SAN9"/>
<evidence type="ECO:0000313" key="4">
    <source>
        <dbReference type="Proteomes" id="UP000298030"/>
    </source>
</evidence>
<keyword evidence="1" id="KW-1133">Transmembrane helix</keyword>
<evidence type="ECO:0000256" key="1">
    <source>
        <dbReference type="SAM" id="Phobius"/>
    </source>
</evidence>
<feature type="transmembrane region" description="Helical" evidence="1">
    <location>
        <begin position="71"/>
        <end position="96"/>
    </location>
</feature>
<dbReference type="EMBL" id="QPFP01000236">
    <property type="protein sequence ID" value="TEB18681.1"/>
    <property type="molecule type" value="Genomic_DNA"/>
</dbReference>
<sequence length="193" mass="21546">MYIWNTGVLALSAEPDLRHIFRRGKRVFCGNRRAGHNSNVHVPHRPEGSNSISQTRSLVAQISVFVIQRGILVTAIQVAVLIAFFASSTNLAWLALHMNVTRLYANTFCEYAPPTIRNPSLNLSPSRHAETDLLSHQRTERVFITPRKASTLTIGWPSIVVRLGPEPEAQWALEKNPHIQLPVVTKTVVVSDV</sequence>
<dbReference type="OrthoDB" id="2792702at2759"/>
<dbReference type="AlphaFoldDB" id="A0A4Y7SAN9"/>
<gene>
    <name evidence="3" type="ORF">FA13DRAFT_1803194</name>
</gene>
<comment type="caution">
    <text evidence="3">The sequence shown here is derived from an EMBL/GenBank/DDBJ whole genome shotgun (WGS) entry which is preliminary data.</text>
</comment>
<feature type="domain" description="DUF6534" evidence="2">
    <location>
        <begin position="54"/>
        <end position="108"/>
    </location>
</feature>
<dbReference type="InterPro" id="IPR045339">
    <property type="entry name" value="DUF6534"/>
</dbReference>